<reference evidence="2 3" key="1">
    <citation type="submission" date="2010-08" db="EMBL/GenBank/DDBJ databases">
        <authorList>
            <consortium name="US DOE Joint Genome Institute (JGI-PGF)"/>
            <person name="Lucas S."/>
            <person name="Copeland A."/>
            <person name="Lapidus A."/>
            <person name="Cheng J.-F."/>
            <person name="Bruce D."/>
            <person name="Goodwin L."/>
            <person name="Pitluck S."/>
            <person name="Land M.L."/>
            <person name="Hauser L."/>
            <person name="Chang Y.-J."/>
            <person name="Anderson I.J."/>
            <person name="Johnson E."/>
            <person name="Mulhopadhyay B."/>
            <person name="Kyrpides N."/>
            <person name="Woyke T.J."/>
        </authorList>
    </citation>
    <scope>NUCLEOTIDE SEQUENCE [LARGE SCALE GENOMIC DNA]</scope>
    <source>
        <strain evidence="2 3">6</strain>
    </source>
</reference>
<evidence type="ECO:0000256" key="1">
    <source>
        <dbReference type="SAM" id="Phobius"/>
    </source>
</evidence>
<feature type="transmembrane region" description="Helical" evidence="1">
    <location>
        <begin position="6"/>
        <end position="26"/>
    </location>
</feature>
<proteinExistence type="predicted"/>
<feature type="transmembrane region" description="Helical" evidence="1">
    <location>
        <begin position="87"/>
        <end position="108"/>
    </location>
</feature>
<sequence>MGFWWLMLICDSITPLLMVFAGRMMWKHCSVGISRFVGYRSIRSMKNLDTWRFAQEYCGRLWWMLGFALLVPSVLAHIPFYHSDRNVIGTFGCVLVLVQCVVLLVSLIPTEAALGKNFDEDGLRR</sequence>
<dbReference type="eggNOG" id="COG5658">
    <property type="taxonomic scope" value="Bacteria"/>
</dbReference>
<dbReference type="HOGENOM" id="CLU_155106_0_0_9"/>
<dbReference type="STRING" id="633697.EubceDRAFT1_0553"/>
<gene>
    <name evidence="2" type="ORF">EubceDRAFT1_0553</name>
</gene>
<dbReference type="OrthoDB" id="3173919at2"/>
<feature type="transmembrane region" description="Helical" evidence="1">
    <location>
        <begin position="61"/>
        <end position="81"/>
    </location>
</feature>
<reference evidence="2 3" key="2">
    <citation type="submission" date="2012-02" db="EMBL/GenBank/DDBJ databases">
        <title>Improved High-Quality Draft sequence of Eubacterium cellulosolvens 6.</title>
        <authorList>
            <consortium name="US DOE Joint Genome Institute"/>
            <person name="Lucas S."/>
            <person name="Han J."/>
            <person name="Lapidus A."/>
            <person name="Cheng J.-F."/>
            <person name="Goodwin L."/>
            <person name="Pitluck S."/>
            <person name="Peters L."/>
            <person name="Mikhailova N."/>
            <person name="Gu W."/>
            <person name="Detter J.C."/>
            <person name="Han C."/>
            <person name="Tapia R."/>
            <person name="Land M."/>
            <person name="Hauser L."/>
            <person name="Kyrpides N."/>
            <person name="Ivanova N."/>
            <person name="Pagani I."/>
            <person name="Johnson E."/>
            <person name="Mukhopadhyay B."/>
            <person name="Anderson I."/>
            <person name="Woyke T."/>
        </authorList>
    </citation>
    <scope>NUCLEOTIDE SEQUENCE [LARGE SCALE GENOMIC DNA]</scope>
    <source>
        <strain evidence="2 3">6</strain>
    </source>
</reference>
<dbReference type="InterPro" id="IPR025962">
    <property type="entry name" value="SdpI/YhfL"/>
</dbReference>
<keyword evidence="1" id="KW-0472">Membrane</keyword>
<protein>
    <recommendedName>
        <fullName evidence="4">SdpI/YhfL protein family</fullName>
    </recommendedName>
</protein>
<dbReference type="Proteomes" id="UP000005753">
    <property type="component" value="Chromosome"/>
</dbReference>
<organism evidence="2 3">
    <name type="scientific">Eubacterium cellulosolvens (strain ATCC 43171 / JCM 9499 / 6)</name>
    <name type="common">Cillobacterium cellulosolvens</name>
    <dbReference type="NCBI Taxonomy" id="633697"/>
    <lineage>
        <taxon>Bacteria</taxon>
        <taxon>Bacillati</taxon>
        <taxon>Bacillota</taxon>
        <taxon>Clostridia</taxon>
        <taxon>Eubacteriales</taxon>
        <taxon>Eubacteriaceae</taxon>
        <taxon>Eubacterium</taxon>
    </lineage>
</organism>
<keyword evidence="1" id="KW-0812">Transmembrane</keyword>
<evidence type="ECO:0000313" key="3">
    <source>
        <dbReference type="Proteomes" id="UP000005753"/>
    </source>
</evidence>
<keyword evidence="3" id="KW-1185">Reference proteome</keyword>
<dbReference type="EMBL" id="CM001487">
    <property type="protein sequence ID" value="EIM56395.1"/>
    <property type="molecule type" value="Genomic_DNA"/>
</dbReference>
<dbReference type="AlphaFoldDB" id="I5ARH2"/>
<keyword evidence="1" id="KW-1133">Transmembrane helix</keyword>
<dbReference type="Pfam" id="PF13630">
    <property type="entry name" value="SdpI"/>
    <property type="match status" value="1"/>
</dbReference>
<evidence type="ECO:0000313" key="2">
    <source>
        <dbReference type="EMBL" id="EIM56395.1"/>
    </source>
</evidence>
<accession>I5ARH2</accession>
<evidence type="ECO:0008006" key="4">
    <source>
        <dbReference type="Google" id="ProtNLM"/>
    </source>
</evidence>
<name>I5ARH2_EUBC6</name>